<comment type="subcellular location">
    <subcellularLocation>
        <location evidence="1">Cell membrane</location>
        <topology evidence="1">Multi-pass membrane protein</topology>
    </subcellularLocation>
</comment>
<accession>A0ABX8QUS9</accession>
<proteinExistence type="predicted"/>
<dbReference type="SUPFAM" id="SSF103473">
    <property type="entry name" value="MFS general substrate transporter"/>
    <property type="match status" value="1"/>
</dbReference>
<evidence type="ECO:0000256" key="5">
    <source>
        <dbReference type="ARBA" id="ARBA00022989"/>
    </source>
</evidence>
<keyword evidence="5 7" id="KW-1133">Transmembrane helix</keyword>
<feature type="transmembrane region" description="Helical" evidence="7">
    <location>
        <begin position="68"/>
        <end position="86"/>
    </location>
</feature>
<feature type="transmembrane region" description="Helical" evidence="7">
    <location>
        <begin position="361"/>
        <end position="383"/>
    </location>
</feature>
<keyword evidence="3" id="KW-1003">Cell membrane</keyword>
<evidence type="ECO:0000256" key="3">
    <source>
        <dbReference type="ARBA" id="ARBA00022475"/>
    </source>
</evidence>
<keyword evidence="6 7" id="KW-0472">Membrane</keyword>
<organism evidence="8 9">
    <name type="scientific">Actinomadura graeca</name>
    <dbReference type="NCBI Taxonomy" id="2750812"/>
    <lineage>
        <taxon>Bacteria</taxon>
        <taxon>Bacillati</taxon>
        <taxon>Actinomycetota</taxon>
        <taxon>Actinomycetes</taxon>
        <taxon>Streptosporangiales</taxon>
        <taxon>Thermomonosporaceae</taxon>
        <taxon>Actinomadura</taxon>
    </lineage>
</organism>
<dbReference type="EMBL" id="CP059572">
    <property type="protein sequence ID" value="QXJ22500.1"/>
    <property type="molecule type" value="Genomic_DNA"/>
</dbReference>
<feature type="transmembrane region" description="Helical" evidence="7">
    <location>
        <begin position="130"/>
        <end position="154"/>
    </location>
</feature>
<dbReference type="PANTHER" id="PTHR23517">
    <property type="entry name" value="RESISTANCE PROTEIN MDTM, PUTATIVE-RELATED-RELATED"/>
    <property type="match status" value="1"/>
</dbReference>
<evidence type="ECO:0000256" key="2">
    <source>
        <dbReference type="ARBA" id="ARBA00022448"/>
    </source>
</evidence>
<evidence type="ECO:0000313" key="8">
    <source>
        <dbReference type="EMBL" id="QXJ22500.1"/>
    </source>
</evidence>
<evidence type="ECO:0000256" key="6">
    <source>
        <dbReference type="ARBA" id="ARBA00023136"/>
    </source>
</evidence>
<evidence type="ECO:0000313" key="9">
    <source>
        <dbReference type="Proteomes" id="UP001049518"/>
    </source>
</evidence>
<feature type="transmembrane region" description="Helical" evidence="7">
    <location>
        <begin position="40"/>
        <end position="61"/>
    </location>
</feature>
<keyword evidence="4 7" id="KW-0812">Transmembrane</keyword>
<dbReference type="PANTHER" id="PTHR23517:SF2">
    <property type="entry name" value="MULTIDRUG RESISTANCE PROTEIN MDTH"/>
    <property type="match status" value="1"/>
</dbReference>
<feature type="transmembrane region" description="Helical" evidence="7">
    <location>
        <begin position="12"/>
        <end position="34"/>
    </location>
</feature>
<dbReference type="InterPro" id="IPR011701">
    <property type="entry name" value="MFS"/>
</dbReference>
<evidence type="ECO:0000256" key="4">
    <source>
        <dbReference type="ARBA" id="ARBA00022692"/>
    </source>
</evidence>
<reference evidence="8" key="1">
    <citation type="submission" date="2020-07" db="EMBL/GenBank/DDBJ databases">
        <authorList>
            <person name="Tarantini F.S."/>
            <person name="Hong K.W."/>
            <person name="Chan K.G."/>
        </authorList>
    </citation>
    <scope>NUCLEOTIDE SEQUENCE</scope>
    <source>
        <strain evidence="8">32-07</strain>
    </source>
</reference>
<protein>
    <submittedName>
        <fullName evidence="8">MFS transporter</fullName>
    </submittedName>
</protein>
<keyword evidence="2" id="KW-0813">Transport</keyword>
<sequence length="387" mass="38873">MSRALPPDIKALVAVRVLNQLGAFVMPFLAVLAGPGVASWALGVFGVAALLSRLLGAFLLGRLAPRTVIVLGLASTGTALLLLAAAHGSARFLVAVALVGLAFELYEPATQEALARLTAPGGDGRPGRAAVYNLLGTSLVASGAVAGLLAAVLLPIGVRWLVVVDAATCLSAAVLALACLDTVPSARGGAPLPFSTGDDPLPSAGRWWPPPALVRLTVAGTAFACGSLAVLMFVPFVLLQRGAPEWLPGLALTGGAVLAPVTGRLGRGSLDRVGDERVLALGTLLLGALALAMAAGRTVPSTVAAYLAWAAVDSLLQGRWPALIADAAPPPDRARWFAVHGSSWGIAQPAVPGLVALTGGAAGAMATAGGAFVLVPLVLVMGARWRA</sequence>
<evidence type="ECO:0000256" key="1">
    <source>
        <dbReference type="ARBA" id="ARBA00004651"/>
    </source>
</evidence>
<dbReference type="Proteomes" id="UP001049518">
    <property type="component" value="Chromosome"/>
</dbReference>
<dbReference type="Gene3D" id="1.20.1250.20">
    <property type="entry name" value="MFS general substrate transporter like domains"/>
    <property type="match status" value="1"/>
</dbReference>
<feature type="transmembrane region" description="Helical" evidence="7">
    <location>
        <begin position="278"/>
        <end position="296"/>
    </location>
</feature>
<dbReference type="InterPro" id="IPR036259">
    <property type="entry name" value="MFS_trans_sf"/>
</dbReference>
<feature type="transmembrane region" description="Helical" evidence="7">
    <location>
        <begin position="212"/>
        <end position="234"/>
    </location>
</feature>
<evidence type="ECO:0000256" key="7">
    <source>
        <dbReference type="SAM" id="Phobius"/>
    </source>
</evidence>
<name>A0ABX8QUS9_9ACTN</name>
<dbReference type="RefSeq" id="WP_231335762.1">
    <property type="nucleotide sequence ID" value="NZ_CP059572.1"/>
</dbReference>
<dbReference type="Pfam" id="PF07690">
    <property type="entry name" value="MFS_1"/>
    <property type="match status" value="1"/>
</dbReference>
<dbReference type="InterPro" id="IPR050171">
    <property type="entry name" value="MFS_Transporters"/>
</dbReference>
<gene>
    <name evidence="8" type="ORF">AGRA3207_003509</name>
</gene>
<feature type="transmembrane region" description="Helical" evidence="7">
    <location>
        <begin position="246"/>
        <end position="266"/>
    </location>
</feature>
<keyword evidence="9" id="KW-1185">Reference proteome</keyword>